<organism evidence="4 5">
    <name type="scientific">Marasmius crinis-equi</name>
    <dbReference type="NCBI Taxonomy" id="585013"/>
    <lineage>
        <taxon>Eukaryota</taxon>
        <taxon>Fungi</taxon>
        <taxon>Dikarya</taxon>
        <taxon>Basidiomycota</taxon>
        <taxon>Agaricomycotina</taxon>
        <taxon>Agaricomycetes</taxon>
        <taxon>Agaricomycetidae</taxon>
        <taxon>Agaricales</taxon>
        <taxon>Marasmiineae</taxon>
        <taxon>Marasmiaceae</taxon>
        <taxon>Marasmius</taxon>
    </lineage>
</organism>
<dbReference type="Pfam" id="PF01476">
    <property type="entry name" value="LysM"/>
    <property type="match status" value="1"/>
</dbReference>
<dbReference type="CDD" id="cd00118">
    <property type="entry name" value="LysM"/>
    <property type="match status" value="1"/>
</dbReference>
<dbReference type="EMBL" id="JBAHYK010001330">
    <property type="protein sequence ID" value="KAL0568479.1"/>
    <property type="molecule type" value="Genomic_DNA"/>
</dbReference>
<dbReference type="GO" id="GO:0008843">
    <property type="term" value="F:endochitinase activity"/>
    <property type="evidence" value="ECO:0007669"/>
    <property type="project" value="UniProtKB-EC"/>
</dbReference>
<feature type="domain" description="LysM" evidence="2">
    <location>
        <begin position="28"/>
        <end position="75"/>
    </location>
</feature>
<evidence type="ECO:0000259" key="2">
    <source>
        <dbReference type="PROSITE" id="PS51782"/>
    </source>
</evidence>
<gene>
    <name evidence="4" type="primary">CHT2_1</name>
    <name evidence="3" type="synonym">CHT2_5</name>
    <name evidence="4" type="ORF">V5O48_002297</name>
    <name evidence="3" type="ORF">V5O48_013511</name>
</gene>
<keyword evidence="5" id="KW-1185">Reference proteome</keyword>
<reference evidence="4 5" key="1">
    <citation type="submission" date="2024-02" db="EMBL/GenBank/DDBJ databases">
        <title>A draft genome for the cacao thread blight pathogen Marasmius crinis-equi.</title>
        <authorList>
            <person name="Cohen S.P."/>
            <person name="Baruah I.K."/>
            <person name="Amoako-Attah I."/>
            <person name="Bukari Y."/>
            <person name="Meinhardt L.W."/>
            <person name="Bailey B.A."/>
        </authorList>
    </citation>
    <scope>NUCLEOTIDE SEQUENCE [LARGE SCALE GENOMIC DNA]</scope>
    <source>
        <strain evidence="4 5">GH-76</strain>
    </source>
</reference>
<dbReference type="InterPro" id="IPR018392">
    <property type="entry name" value="LysM"/>
</dbReference>
<evidence type="ECO:0000313" key="5">
    <source>
        <dbReference type="Proteomes" id="UP001465976"/>
    </source>
</evidence>
<dbReference type="SUPFAM" id="SSF54106">
    <property type="entry name" value="LysM domain"/>
    <property type="match status" value="1"/>
</dbReference>
<dbReference type="SMART" id="SM00257">
    <property type="entry name" value="LysM"/>
    <property type="match status" value="1"/>
</dbReference>
<feature type="chain" id="PRO_5045031722" evidence="1">
    <location>
        <begin position="19"/>
        <end position="261"/>
    </location>
</feature>
<accession>A0ABR3FW81</accession>
<proteinExistence type="predicted"/>
<evidence type="ECO:0000256" key="1">
    <source>
        <dbReference type="SAM" id="SignalP"/>
    </source>
</evidence>
<dbReference type="EMBL" id="JBAHYK010000050">
    <property type="protein sequence ID" value="KAL0579733.1"/>
    <property type="molecule type" value="Genomic_DNA"/>
</dbReference>
<dbReference type="Proteomes" id="UP001465976">
    <property type="component" value="Unassembled WGS sequence"/>
</dbReference>
<sequence length="261" mass="26396">MTFLPFVLLSFAAINTQALSLQATCSGKTYTVLDGDYCDVIEARLGVPFGTIVKLNGGVVNKHCTNLDIGQVICVGSVSSADSISTSVTTSTVSQTCAPAIVTQTVSGSKVIATVTSTVKVTQTTFTSVTKTVTTGSGTITTTLTPSIAYTTVTGPAITITGPTSFVTSTVTTTTTASGAVTTVTQAPTIYYSCRTFLGSILLVYVSSGVATGAGSVKQLKCVYGSSGSSETVCYYNLFTGVLDSTASAGACSTNAQALAS</sequence>
<feature type="signal peptide" evidence="1">
    <location>
        <begin position="1"/>
        <end position="18"/>
    </location>
</feature>
<protein>
    <submittedName>
        <fullName evidence="4">Chitinase 2</fullName>
        <ecNumber evidence="4">3.2.1.14</ecNumber>
    </submittedName>
</protein>
<dbReference type="InterPro" id="IPR036779">
    <property type="entry name" value="LysM_dom_sf"/>
</dbReference>
<dbReference type="Gene3D" id="3.10.350.10">
    <property type="entry name" value="LysM domain"/>
    <property type="match status" value="1"/>
</dbReference>
<keyword evidence="1" id="KW-0732">Signal</keyword>
<dbReference type="EC" id="3.2.1.14" evidence="4"/>
<comment type="caution">
    <text evidence="4">The sequence shown here is derived from an EMBL/GenBank/DDBJ whole genome shotgun (WGS) entry which is preliminary data.</text>
</comment>
<name>A0ABR3FW81_9AGAR</name>
<dbReference type="PROSITE" id="PS51782">
    <property type="entry name" value="LYSM"/>
    <property type="match status" value="1"/>
</dbReference>
<evidence type="ECO:0000313" key="3">
    <source>
        <dbReference type="EMBL" id="KAL0568479.1"/>
    </source>
</evidence>
<keyword evidence="4" id="KW-0326">Glycosidase</keyword>
<evidence type="ECO:0000313" key="4">
    <source>
        <dbReference type="EMBL" id="KAL0579733.1"/>
    </source>
</evidence>
<keyword evidence="4" id="KW-0378">Hydrolase</keyword>